<keyword evidence="12" id="KW-1185">Reference proteome</keyword>
<dbReference type="GO" id="GO:0005886">
    <property type="term" value="C:plasma membrane"/>
    <property type="evidence" value="ECO:0007669"/>
    <property type="project" value="UniProtKB-SubCell"/>
</dbReference>
<dbReference type="FunFam" id="3.40.50.300:FF:000134">
    <property type="entry name" value="Iron-enterobactin ABC transporter ATP-binding protein"/>
    <property type="match status" value="1"/>
</dbReference>
<dbReference type="EMBL" id="FRCY01000007">
    <property type="protein sequence ID" value="SHN13150.1"/>
    <property type="molecule type" value="Genomic_DNA"/>
</dbReference>
<evidence type="ECO:0000313" key="12">
    <source>
        <dbReference type="Proteomes" id="UP000184513"/>
    </source>
</evidence>
<keyword evidence="6 11" id="KW-0067">ATP-binding</keyword>
<keyword evidence="9" id="KW-0472">Membrane</keyword>
<accession>A0A1M7P8Q5</accession>
<dbReference type="SMART" id="SM00382">
    <property type="entry name" value="AAA"/>
    <property type="match status" value="1"/>
</dbReference>
<dbReference type="GO" id="GO:0016887">
    <property type="term" value="F:ATP hydrolysis activity"/>
    <property type="evidence" value="ECO:0007669"/>
    <property type="project" value="InterPro"/>
</dbReference>
<protein>
    <submittedName>
        <fullName evidence="11">Iron complex transport system ATP-binding protein</fullName>
    </submittedName>
</protein>
<dbReference type="PROSITE" id="PS50893">
    <property type="entry name" value="ABC_TRANSPORTER_2"/>
    <property type="match status" value="1"/>
</dbReference>
<dbReference type="SUPFAM" id="SSF52540">
    <property type="entry name" value="P-loop containing nucleoside triphosphate hydrolases"/>
    <property type="match status" value="1"/>
</dbReference>
<feature type="domain" description="ABC transporter" evidence="10">
    <location>
        <begin position="17"/>
        <end position="253"/>
    </location>
</feature>
<comment type="subcellular location">
    <subcellularLocation>
        <location evidence="1">Cell membrane</location>
        <topology evidence="1">Peripheral membrane protein</topology>
    </subcellularLocation>
</comment>
<dbReference type="GO" id="GO:0005524">
    <property type="term" value="F:ATP binding"/>
    <property type="evidence" value="ECO:0007669"/>
    <property type="project" value="UniProtKB-KW"/>
</dbReference>
<evidence type="ECO:0000256" key="1">
    <source>
        <dbReference type="ARBA" id="ARBA00004202"/>
    </source>
</evidence>
<dbReference type="PANTHER" id="PTHR42771">
    <property type="entry name" value="IRON(3+)-HYDROXAMATE IMPORT ATP-BINDING PROTEIN FHUC"/>
    <property type="match status" value="1"/>
</dbReference>
<keyword evidence="3" id="KW-1003">Cell membrane</keyword>
<dbReference type="STRING" id="388280.SAMN04488057_107158"/>
<organism evidence="11 12">
    <name type="scientific">Cyclobacterium lianum</name>
    <dbReference type="NCBI Taxonomy" id="388280"/>
    <lineage>
        <taxon>Bacteria</taxon>
        <taxon>Pseudomonadati</taxon>
        <taxon>Bacteroidota</taxon>
        <taxon>Cytophagia</taxon>
        <taxon>Cytophagales</taxon>
        <taxon>Cyclobacteriaceae</taxon>
        <taxon>Cyclobacterium</taxon>
    </lineage>
</organism>
<dbReference type="InterPro" id="IPR027417">
    <property type="entry name" value="P-loop_NTPase"/>
</dbReference>
<dbReference type="PANTHER" id="PTHR42771:SF2">
    <property type="entry name" value="IRON(3+)-HYDROXAMATE IMPORT ATP-BINDING PROTEIN FHUC"/>
    <property type="match status" value="1"/>
</dbReference>
<dbReference type="Gene3D" id="3.40.50.300">
    <property type="entry name" value="P-loop containing nucleotide triphosphate hydrolases"/>
    <property type="match status" value="1"/>
</dbReference>
<evidence type="ECO:0000256" key="3">
    <source>
        <dbReference type="ARBA" id="ARBA00022475"/>
    </source>
</evidence>
<evidence type="ECO:0000256" key="5">
    <source>
        <dbReference type="ARBA" id="ARBA00022741"/>
    </source>
</evidence>
<evidence type="ECO:0000256" key="9">
    <source>
        <dbReference type="ARBA" id="ARBA00023136"/>
    </source>
</evidence>
<proteinExistence type="predicted"/>
<dbReference type="RefSeq" id="WP_073095066.1">
    <property type="nucleotide sequence ID" value="NZ_FRCY01000007.1"/>
</dbReference>
<evidence type="ECO:0000256" key="6">
    <source>
        <dbReference type="ARBA" id="ARBA00022840"/>
    </source>
</evidence>
<keyword evidence="5" id="KW-0547">Nucleotide-binding</keyword>
<sequence length="336" mass="37636">MNEASNIQRVEASSIHARDLDLGYRAPQTLIAKGISFDLFPGELTCLMGPNGVGKSTLLKAILHQNPPLKGKVFLDQVDVSVLSNRQRAKKLAVVLTEKITSGEMTVNELVALGRVPHTGWSGLLSPRDKLMVKKVLDLTHISHLANKKLAALSDGQRQTALIARALAQDSKVLILDEPTAHLDLTNRFEIMHLLRHLAKKSSRAILVVTHDLEVAMETADKLWIMEARKPLLAGCPEDLMIQGQIQRLLPGDKWQIDPQSGKIRLLDPAKLPNIEGPSHLSQWIRNVFRKNPELYQPKQIRVRDQPFGISLFFPNREEKVTSIAEMIRFLRTQPT</sequence>
<dbReference type="InterPro" id="IPR003439">
    <property type="entry name" value="ABC_transporter-like_ATP-bd"/>
</dbReference>
<dbReference type="InterPro" id="IPR051535">
    <property type="entry name" value="Siderophore_ABC-ATPase"/>
</dbReference>
<reference evidence="11 12" key="1">
    <citation type="submission" date="2016-11" db="EMBL/GenBank/DDBJ databases">
        <authorList>
            <person name="Jaros S."/>
            <person name="Januszkiewicz K."/>
            <person name="Wedrychowicz H."/>
        </authorList>
    </citation>
    <scope>NUCLEOTIDE SEQUENCE [LARGE SCALE GENOMIC DNA]</scope>
    <source>
        <strain evidence="11 12">CGMCC 1.6102</strain>
    </source>
</reference>
<keyword evidence="4" id="KW-0410">Iron transport</keyword>
<evidence type="ECO:0000256" key="7">
    <source>
        <dbReference type="ARBA" id="ARBA00023004"/>
    </source>
</evidence>
<dbReference type="AlphaFoldDB" id="A0A1M7P8Q5"/>
<name>A0A1M7P8Q5_9BACT</name>
<dbReference type="InterPro" id="IPR003593">
    <property type="entry name" value="AAA+_ATPase"/>
</dbReference>
<dbReference type="OrthoDB" id="9787851at2"/>
<keyword evidence="2" id="KW-0813">Transport</keyword>
<keyword evidence="8" id="KW-0406">Ion transport</keyword>
<dbReference type="Proteomes" id="UP000184513">
    <property type="component" value="Unassembled WGS sequence"/>
</dbReference>
<dbReference type="GO" id="GO:0006826">
    <property type="term" value="P:iron ion transport"/>
    <property type="evidence" value="ECO:0007669"/>
    <property type="project" value="UniProtKB-KW"/>
</dbReference>
<evidence type="ECO:0000256" key="4">
    <source>
        <dbReference type="ARBA" id="ARBA00022496"/>
    </source>
</evidence>
<evidence type="ECO:0000259" key="10">
    <source>
        <dbReference type="PROSITE" id="PS50893"/>
    </source>
</evidence>
<evidence type="ECO:0000256" key="2">
    <source>
        <dbReference type="ARBA" id="ARBA00022448"/>
    </source>
</evidence>
<gene>
    <name evidence="11" type="ORF">SAMN04488057_107158</name>
</gene>
<dbReference type="Pfam" id="PF00005">
    <property type="entry name" value="ABC_tran"/>
    <property type="match status" value="1"/>
</dbReference>
<dbReference type="CDD" id="cd03214">
    <property type="entry name" value="ABC_Iron-Siderophores_B12_Hemin"/>
    <property type="match status" value="1"/>
</dbReference>
<evidence type="ECO:0000256" key="8">
    <source>
        <dbReference type="ARBA" id="ARBA00023065"/>
    </source>
</evidence>
<evidence type="ECO:0000313" key="11">
    <source>
        <dbReference type="EMBL" id="SHN13150.1"/>
    </source>
</evidence>
<keyword evidence="7" id="KW-0408">Iron</keyword>